<evidence type="ECO:0000256" key="5">
    <source>
        <dbReference type="ARBA" id="ARBA00022857"/>
    </source>
</evidence>
<dbReference type="PROSITE" id="PS00075">
    <property type="entry name" value="DHFR_1"/>
    <property type="match status" value="1"/>
</dbReference>
<evidence type="ECO:0000259" key="10">
    <source>
        <dbReference type="PROSITE" id="PS51330"/>
    </source>
</evidence>
<comment type="caution">
    <text evidence="11">The sequence shown here is derived from an EMBL/GenBank/DDBJ whole genome shotgun (WGS) entry which is preliminary data.</text>
</comment>
<comment type="pathway">
    <text evidence="1 8">Cofactor biosynthesis; tetrahydrofolate biosynthesis; 5,6,7,8-tetrahydrofolate from 7,8-dihydrofolate: step 1/1.</text>
</comment>
<comment type="function">
    <text evidence="7 8">Key enzyme in folate metabolism. Catalyzes an essential reaction for de novo glycine and purine synthesis, and for DNA precursor synthesis.</text>
</comment>
<comment type="similarity">
    <text evidence="2 8 9">Belongs to the dihydrofolate reductase family.</text>
</comment>
<evidence type="ECO:0000256" key="2">
    <source>
        <dbReference type="ARBA" id="ARBA00009539"/>
    </source>
</evidence>
<dbReference type="InterPro" id="IPR017925">
    <property type="entry name" value="DHFR_CS"/>
</dbReference>
<evidence type="ECO:0000256" key="3">
    <source>
        <dbReference type="ARBA" id="ARBA00012856"/>
    </source>
</evidence>
<dbReference type="GO" id="GO:0046654">
    <property type="term" value="P:tetrahydrofolate biosynthetic process"/>
    <property type="evidence" value="ECO:0007669"/>
    <property type="project" value="UniProtKB-UniPathway"/>
</dbReference>
<dbReference type="AlphaFoldDB" id="A0A840I132"/>
<feature type="domain" description="DHFR" evidence="10">
    <location>
        <begin position="5"/>
        <end position="169"/>
    </location>
</feature>
<dbReference type="PROSITE" id="PS51330">
    <property type="entry name" value="DHFR_2"/>
    <property type="match status" value="1"/>
</dbReference>
<proteinExistence type="inferred from homology"/>
<dbReference type="InterPro" id="IPR001796">
    <property type="entry name" value="DHFR_dom"/>
</dbReference>
<evidence type="ECO:0000313" key="12">
    <source>
        <dbReference type="Proteomes" id="UP000563524"/>
    </source>
</evidence>
<evidence type="ECO:0000256" key="8">
    <source>
        <dbReference type="PIRNR" id="PIRNR000194"/>
    </source>
</evidence>
<dbReference type="GO" id="GO:0005829">
    <property type="term" value="C:cytosol"/>
    <property type="evidence" value="ECO:0007669"/>
    <property type="project" value="TreeGrafter"/>
</dbReference>
<sequence>MSGLPVALVVAMAENRVIGRDGGLPWRMSGDLKWFKEVTLGKPVIMGRTTYESIGRPLPGRENIVLSRQTDFAPGGVQVASTIEDGLALANEWGAETGADEVCVIGGGAVYAEALPRADRIYLTVIEAEVEGDTRFPPLDEADWTVTPLRRVASDGRNDHDARIERWDRKEQA</sequence>
<dbReference type="SUPFAM" id="SSF53597">
    <property type="entry name" value="Dihydrofolate reductase-like"/>
    <property type="match status" value="1"/>
</dbReference>
<dbReference type="PANTHER" id="PTHR48069">
    <property type="entry name" value="DIHYDROFOLATE REDUCTASE"/>
    <property type="match status" value="1"/>
</dbReference>
<dbReference type="Gene3D" id="3.40.430.10">
    <property type="entry name" value="Dihydrofolate Reductase, subunit A"/>
    <property type="match status" value="1"/>
</dbReference>
<reference evidence="11 12" key="1">
    <citation type="submission" date="2020-08" db="EMBL/GenBank/DDBJ databases">
        <title>Genomic Encyclopedia of Type Strains, Phase IV (KMG-IV): sequencing the most valuable type-strain genomes for metagenomic binning, comparative biology and taxonomic classification.</title>
        <authorList>
            <person name="Goeker M."/>
        </authorList>
    </citation>
    <scope>NUCLEOTIDE SEQUENCE [LARGE SCALE GENOMIC DNA]</scope>
    <source>
        <strain evidence="11 12">DSM 102850</strain>
    </source>
</reference>
<dbReference type="GO" id="GO:0046452">
    <property type="term" value="P:dihydrofolate metabolic process"/>
    <property type="evidence" value="ECO:0007669"/>
    <property type="project" value="TreeGrafter"/>
</dbReference>
<comment type="catalytic activity">
    <reaction evidence="8">
        <text>(6S)-5,6,7,8-tetrahydrofolate + NADP(+) = 7,8-dihydrofolate + NADPH + H(+)</text>
        <dbReference type="Rhea" id="RHEA:15009"/>
        <dbReference type="ChEBI" id="CHEBI:15378"/>
        <dbReference type="ChEBI" id="CHEBI:57451"/>
        <dbReference type="ChEBI" id="CHEBI:57453"/>
        <dbReference type="ChEBI" id="CHEBI:57783"/>
        <dbReference type="ChEBI" id="CHEBI:58349"/>
        <dbReference type="EC" id="1.5.1.3"/>
    </reaction>
</comment>
<keyword evidence="5 8" id="KW-0521">NADP</keyword>
<dbReference type="Pfam" id="PF00186">
    <property type="entry name" value="DHFR_1"/>
    <property type="match status" value="1"/>
</dbReference>
<dbReference type="GO" id="GO:0004146">
    <property type="term" value="F:dihydrofolate reductase activity"/>
    <property type="evidence" value="ECO:0007669"/>
    <property type="project" value="UniProtKB-EC"/>
</dbReference>
<protein>
    <recommendedName>
        <fullName evidence="3 8">Dihydrofolate reductase</fullName>
        <ecNumber evidence="3 8">1.5.1.3</ecNumber>
    </recommendedName>
</protein>
<dbReference type="GO" id="GO:0006730">
    <property type="term" value="P:one-carbon metabolic process"/>
    <property type="evidence" value="ECO:0007669"/>
    <property type="project" value="UniProtKB-KW"/>
</dbReference>
<name>A0A840I132_9PROT</name>
<keyword evidence="12" id="KW-1185">Reference proteome</keyword>
<dbReference type="PIRSF" id="PIRSF000194">
    <property type="entry name" value="DHFR"/>
    <property type="match status" value="1"/>
</dbReference>
<dbReference type="InterPro" id="IPR024072">
    <property type="entry name" value="DHFR-like_dom_sf"/>
</dbReference>
<evidence type="ECO:0000256" key="9">
    <source>
        <dbReference type="RuleBase" id="RU004474"/>
    </source>
</evidence>
<dbReference type="FunFam" id="3.40.430.10:FF:000001">
    <property type="entry name" value="Dihydrofolate reductase"/>
    <property type="match status" value="1"/>
</dbReference>
<dbReference type="PANTHER" id="PTHR48069:SF3">
    <property type="entry name" value="DIHYDROFOLATE REDUCTASE"/>
    <property type="match status" value="1"/>
</dbReference>
<evidence type="ECO:0000256" key="6">
    <source>
        <dbReference type="ARBA" id="ARBA00023002"/>
    </source>
</evidence>
<organism evidence="11 12">
    <name type="scientific">Parvularcula dongshanensis</name>
    <dbReference type="NCBI Taxonomy" id="1173995"/>
    <lineage>
        <taxon>Bacteria</taxon>
        <taxon>Pseudomonadati</taxon>
        <taxon>Pseudomonadota</taxon>
        <taxon>Alphaproteobacteria</taxon>
        <taxon>Parvularculales</taxon>
        <taxon>Parvularculaceae</taxon>
        <taxon>Parvularcula</taxon>
    </lineage>
</organism>
<keyword evidence="6 8" id="KW-0560">Oxidoreductase</keyword>
<dbReference type="Proteomes" id="UP000563524">
    <property type="component" value="Unassembled WGS sequence"/>
</dbReference>
<dbReference type="EMBL" id="JACHOB010000001">
    <property type="protein sequence ID" value="MBB4658447.1"/>
    <property type="molecule type" value="Genomic_DNA"/>
</dbReference>
<keyword evidence="4 8" id="KW-0554">One-carbon metabolism</keyword>
<dbReference type="PRINTS" id="PR00070">
    <property type="entry name" value="DHFR"/>
</dbReference>
<accession>A0A840I132</accession>
<dbReference type="UniPathway" id="UPA00077">
    <property type="reaction ID" value="UER00158"/>
</dbReference>
<evidence type="ECO:0000256" key="4">
    <source>
        <dbReference type="ARBA" id="ARBA00022563"/>
    </source>
</evidence>
<evidence type="ECO:0000256" key="1">
    <source>
        <dbReference type="ARBA" id="ARBA00004903"/>
    </source>
</evidence>
<dbReference type="InterPro" id="IPR012259">
    <property type="entry name" value="DHFR"/>
</dbReference>
<dbReference type="GO" id="GO:0046655">
    <property type="term" value="P:folic acid metabolic process"/>
    <property type="evidence" value="ECO:0007669"/>
    <property type="project" value="TreeGrafter"/>
</dbReference>
<dbReference type="EC" id="1.5.1.3" evidence="3 8"/>
<dbReference type="GO" id="GO:0070401">
    <property type="term" value="F:NADP+ binding"/>
    <property type="evidence" value="ECO:0007669"/>
    <property type="project" value="UniProtKB-ARBA"/>
</dbReference>
<evidence type="ECO:0000313" key="11">
    <source>
        <dbReference type="EMBL" id="MBB4658447.1"/>
    </source>
</evidence>
<evidence type="ECO:0000256" key="7">
    <source>
        <dbReference type="ARBA" id="ARBA00025067"/>
    </source>
</evidence>
<gene>
    <name evidence="11" type="ORF">GGQ59_000947</name>
</gene>
<dbReference type="CDD" id="cd00209">
    <property type="entry name" value="DHFR"/>
    <property type="match status" value="1"/>
</dbReference>